<organism evidence="2 3">
    <name type="scientific">Persicobacter psychrovividus</name>
    <dbReference type="NCBI Taxonomy" id="387638"/>
    <lineage>
        <taxon>Bacteria</taxon>
        <taxon>Pseudomonadati</taxon>
        <taxon>Bacteroidota</taxon>
        <taxon>Cytophagia</taxon>
        <taxon>Cytophagales</taxon>
        <taxon>Persicobacteraceae</taxon>
        <taxon>Persicobacter</taxon>
    </lineage>
</organism>
<evidence type="ECO:0000256" key="1">
    <source>
        <dbReference type="SAM" id="MobiDB-lite"/>
    </source>
</evidence>
<evidence type="ECO:0000313" key="2">
    <source>
        <dbReference type="EMBL" id="BDC99136.1"/>
    </source>
</evidence>
<feature type="region of interest" description="Disordered" evidence="1">
    <location>
        <begin position="21"/>
        <end position="40"/>
    </location>
</feature>
<gene>
    <name evidence="2" type="ORF">PEPS_14170</name>
</gene>
<proteinExistence type="predicted"/>
<keyword evidence="3" id="KW-1185">Reference proteome</keyword>
<dbReference type="Proteomes" id="UP001354989">
    <property type="component" value="Chromosome"/>
</dbReference>
<reference evidence="2 3" key="1">
    <citation type="submission" date="2021-12" db="EMBL/GenBank/DDBJ databases">
        <title>Genome sequencing of bacteria with rrn-lacking chromosome and rrn-plasmid.</title>
        <authorList>
            <person name="Anda M."/>
            <person name="Iwasaki W."/>
        </authorList>
    </citation>
    <scope>NUCLEOTIDE SEQUENCE [LARGE SCALE GENOMIC DNA]</scope>
    <source>
        <strain evidence="2 3">NBRC 101262</strain>
    </source>
</reference>
<dbReference type="RefSeq" id="WP_332922562.1">
    <property type="nucleotide sequence ID" value="NZ_AP025292.1"/>
</dbReference>
<evidence type="ECO:0000313" key="3">
    <source>
        <dbReference type="Proteomes" id="UP001354989"/>
    </source>
</evidence>
<feature type="compositionally biased region" description="Basic and acidic residues" evidence="1">
    <location>
        <begin position="29"/>
        <end position="40"/>
    </location>
</feature>
<name>A0ABN6L7D4_9BACT</name>
<protein>
    <submittedName>
        <fullName evidence="2">Uncharacterized protein</fullName>
    </submittedName>
</protein>
<sequence>MSNDFSHSAPIASAAKFYKEWQAKQSAKGKNDNSKPNKKK</sequence>
<dbReference type="EMBL" id="AP025292">
    <property type="protein sequence ID" value="BDC99136.1"/>
    <property type="molecule type" value="Genomic_DNA"/>
</dbReference>
<accession>A0ABN6L7D4</accession>